<gene>
    <name evidence="1" type="ORF">BN85313640</name>
</gene>
<evidence type="ECO:0008006" key="3">
    <source>
        <dbReference type="Google" id="ProtNLM"/>
    </source>
</evidence>
<dbReference type="STRING" id="61635.BN85313640"/>
<dbReference type="RefSeq" id="WP_030005245.1">
    <property type="nucleotide sequence ID" value="NC_022549.1"/>
</dbReference>
<dbReference type="InterPro" id="IPR036237">
    <property type="entry name" value="Xyl_isomerase-like_sf"/>
</dbReference>
<organism evidence="1 2">
    <name type="scientific">Acholeplasma brassicae</name>
    <dbReference type="NCBI Taxonomy" id="61635"/>
    <lineage>
        <taxon>Bacteria</taxon>
        <taxon>Bacillati</taxon>
        <taxon>Mycoplasmatota</taxon>
        <taxon>Mollicutes</taxon>
        <taxon>Acholeplasmatales</taxon>
        <taxon>Acholeplasmataceae</taxon>
        <taxon>Acholeplasma</taxon>
    </lineage>
</organism>
<dbReference type="SUPFAM" id="SSF51658">
    <property type="entry name" value="Xylose isomerase-like"/>
    <property type="match status" value="1"/>
</dbReference>
<keyword evidence="2" id="KW-1185">Reference proteome</keyword>
<dbReference type="Gene3D" id="3.20.20.150">
    <property type="entry name" value="Divalent-metal-dependent TIM barrel enzymes"/>
    <property type="match status" value="1"/>
</dbReference>
<proteinExistence type="predicted"/>
<dbReference type="AlphaFoldDB" id="U4KPS4"/>
<name>U4KPS4_9MOLU</name>
<accession>U4KPS4</accession>
<dbReference type="HOGENOM" id="CLU_951947_0_0_14"/>
<reference evidence="1 2" key="1">
    <citation type="journal article" date="2013" name="J. Mol. Microbiol. Biotechnol.">
        <title>Analysis of the Complete Genomes of Acholeplasma brassicae , A. palmae and A. laidlawii and Their Comparison to the Obligate Parasites from ' Candidatus Phytoplasma'.</title>
        <authorList>
            <person name="Kube M."/>
            <person name="Siewert C."/>
            <person name="Migdoll A.M."/>
            <person name="Duduk B."/>
            <person name="Holz S."/>
            <person name="Rabus R."/>
            <person name="Seemuller E."/>
            <person name="Mitrovic J."/>
            <person name="Muller I."/>
            <person name="Buttner C."/>
            <person name="Reinhardt R."/>
        </authorList>
    </citation>
    <scope>NUCLEOTIDE SEQUENCE [LARGE SCALE GENOMIC DNA]</scope>
    <source>
        <strain evidence="2">0502</strain>
    </source>
</reference>
<dbReference type="Proteomes" id="UP000032737">
    <property type="component" value="Chromosome"/>
</dbReference>
<dbReference type="OrthoDB" id="9815124at2"/>
<sequence length="292" mass="34113">MSYISGFFDLEKSGLEEQLRIAKELDMKYIGLRKIDEKMIHELSESDIKRANELLKQNKLTVSVVEISYDQYHILEDESFSIIEKAFSNADNLHAKVVSIKLPQIDDFDTQSTMLLDWIKKVYQLTKKSKFELSFNYREGYLSGHLAYLVSNIKQINFIYDGTMFYQNQISTTTVYRLLRNVLSSVKINDITKDFEACLIGLGTTNIIDIIKKLKRDKFKGFIMLDNNLTDYLQNRDKSYEKKSIFAFLSKKKSNKERYLKMDSKLGLNQESQLTYGMLLKAEKTIIEKIIE</sequence>
<dbReference type="KEGG" id="abra:BN85313640"/>
<protein>
    <recommendedName>
        <fullName evidence="3">Xylose isomerase-like TIM barrel domain-containing protein</fullName>
    </recommendedName>
</protein>
<evidence type="ECO:0000313" key="2">
    <source>
        <dbReference type="Proteomes" id="UP000032737"/>
    </source>
</evidence>
<dbReference type="EMBL" id="FO681348">
    <property type="protein sequence ID" value="CCV66385.1"/>
    <property type="molecule type" value="Genomic_DNA"/>
</dbReference>
<evidence type="ECO:0000313" key="1">
    <source>
        <dbReference type="EMBL" id="CCV66385.1"/>
    </source>
</evidence>